<evidence type="ECO:0000256" key="5">
    <source>
        <dbReference type="ARBA" id="ARBA00022603"/>
    </source>
</evidence>
<dbReference type="InterPro" id="IPR014717">
    <property type="entry name" value="Transl_elong_EF1B/ribsomal_bS6"/>
</dbReference>
<name>A0A8T0JEJ7_PHAAN</name>
<dbReference type="InterPro" id="IPR000782">
    <property type="entry name" value="FAS1_domain"/>
</dbReference>
<dbReference type="PROSITE" id="PS50213">
    <property type="entry name" value="FAS1"/>
    <property type="match status" value="2"/>
</dbReference>
<keyword evidence="9" id="KW-0251">Elongation factor</keyword>
<comment type="subcellular location">
    <subcellularLocation>
        <location evidence="1">Secreted</location>
    </subcellularLocation>
</comment>
<dbReference type="SMART" id="SM00554">
    <property type="entry name" value="FAS1"/>
    <property type="match status" value="2"/>
</dbReference>
<feature type="compositionally biased region" description="Pro residues" evidence="14">
    <location>
        <begin position="215"/>
        <end position="227"/>
    </location>
</feature>
<keyword evidence="12" id="KW-0325">Glycoprotein</keyword>
<evidence type="ECO:0000256" key="10">
    <source>
        <dbReference type="ARBA" id="ARBA00022917"/>
    </source>
</evidence>
<reference evidence="16 17" key="1">
    <citation type="submission" date="2020-05" db="EMBL/GenBank/DDBJ databases">
        <title>Vigna angularis (adzuki bean) Var. LongXiaoDou No. 4 denovo assembly.</title>
        <authorList>
            <person name="Xiang H."/>
        </authorList>
    </citation>
    <scope>NUCLEOTIDE SEQUENCE [LARGE SCALE GENOMIC DNA]</scope>
    <source>
        <tissue evidence="16">Leaf</tissue>
    </source>
</reference>
<evidence type="ECO:0000256" key="12">
    <source>
        <dbReference type="ARBA" id="ARBA00023180"/>
    </source>
</evidence>
<evidence type="ECO:0000256" key="6">
    <source>
        <dbReference type="ARBA" id="ARBA00022679"/>
    </source>
</evidence>
<dbReference type="SUPFAM" id="SSF82153">
    <property type="entry name" value="FAS1 domain"/>
    <property type="match status" value="2"/>
</dbReference>
<dbReference type="GO" id="GO:0008168">
    <property type="term" value="F:methyltransferase activity"/>
    <property type="evidence" value="ECO:0007669"/>
    <property type="project" value="UniProtKB-KW"/>
</dbReference>
<comment type="caution">
    <text evidence="16">The sequence shown here is derived from an EMBL/GenBank/DDBJ whole genome shotgun (WGS) entry which is preliminary data.</text>
</comment>
<dbReference type="Gene3D" id="3.30.70.60">
    <property type="match status" value="1"/>
</dbReference>
<evidence type="ECO:0000256" key="1">
    <source>
        <dbReference type="ARBA" id="ARBA00004613"/>
    </source>
</evidence>
<proteinExistence type="inferred from homology"/>
<feature type="region of interest" description="Disordered" evidence="14">
    <location>
        <begin position="619"/>
        <end position="638"/>
    </location>
</feature>
<dbReference type="GO" id="GO:0003746">
    <property type="term" value="F:translation elongation factor activity"/>
    <property type="evidence" value="ECO:0007669"/>
    <property type="project" value="UniProtKB-KW"/>
</dbReference>
<keyword evidence="10" id="KW-0648">Protein biosynthesis</keyword>
<keyword evidence="11" id="KW-0654">Proteoglycan</keyword>
<keyword evidence="8" id="KW-0677">Repeat</keyword>
<sequence length="823" mass="92173">MGRRIYGVSDLRVFYTVACILCVFPQALTARDSSPSSPTAQINSNSILVALLDSHYTELAELVEKAMLLQKLEEAVAANNITIFAPTNEALDRNLDSDFKRFLLEPANLHSLQTLLLSHIVPSRIGSQTLIRHVTTLSNHQIRLSENLTTVDQARVTHPDAITRPDGVIHAIDRLLFPRSVEDDFNRRRTLRSISAVKPEGAPEVDPRTHRLKKPPPPVKPGSPPALPIYDAMSPGPSLAPAPAPGPGGPHHHFNGEKQVKDFIHTLLHYGGYNEMADILVNLTSLAVEMGRLVSEGYILTVLAPNDEAMAKLTTEQLSEPGAPERIMYYHIIPEYQTEESMYNAVRRFGKVRYDTLRLPHKVVAQEADGSVKFGHGDGSAYLFDPDIYTDGRISVQGIDGVLFPTEEEEESERVKTTTRSGQPAAKVVFKHRRVLALWDLGGTGRVEICSVLDIYMCEVKFPKGETDVFLGEIKENYLKQHAGCLEPLDNILDSPLVNEEAHIFLAFSNPEKNDIQWKSVQCKKSKMKAIFWLNGMLAAALGEEAKDLSRESEILEEREVAKKLAKIKESGKSSVLLDVKPWDDESGMKKLGEVVRSIEMPGLLWSTYVQRKAFAEISSSDDSGENSPDISDHKEKVEEVDTVIQKETVVFDLDKEDDAPGHPLNQENNEYVSQSTSVSASTKVKSSNRGSLVQATISTLFKKVNEKLIKWKKVRAWKRIKWKNIRNFSHFFWVVLLPVHLINVPMCEPLSTYPHIYDLIHATNIESLIKDASAKNRCNLIDLMVELDRILLPEGTVVVRDTPEVIERVARVAHEIKWKPSI</sequence>
<dbReference type="AlphaFoldDB" id="A0A8T0JEJ7"/>
<evidence type="ECO:0000256" key="2">
    <source>
        <dbReference type="ARBA" id="ARBA00007411"/>
    </source>
</evidence>
<evidence type="ECO:0000256" key="3">
    <source>
        <dbReference type="ARBA" id="ARBA00007843"/>
    </source>
</evidence>
<keyword evidence="4" id="KW-0964">Secreted</keyword>
<dbReference type="InterPro" id="IPR036219">
    <property type="entry name" value="eEF-1beta-like_sf"/>
</dbReference>
<feature type="region of interest" description="Disordered" evidence="14">
    <location>
        <begin position="192"/>
        <end position="253"/>
    </location>
</feature>
<dbReference type="PANTHER" id="PTHR32499">
    <property type="entry name" value="FASCICLIN-LIKE ARABINOGALACTAN PROTEIN 16"/>
    <property type="match status" value="1"/>
</dbReference>
<dbReference type="GO" id="GO:0032259">
    <property type="term" value="P:methylation"/>
    <property type="evidence" value="ECO:0007669"/>
    <property type="project" value="UniProtKB-KW"/>
</dbReference>
<dbReference type="EMBL" id="JABFOF010000011">
    <property type="protein sequence ID" value="KAG2371579.1"/>
    <property type="molecule type" value="Genomic_DNA"/>
</dbReference>
<dbReference type="InterPro" id="IPR004159">
    <property type="entry name" value="Put_SAM_MeTrfase"/>
</dbReference>
<dbReference type="Pfam" id="PF02469">
    <property type="entry name" value="Fasciclin"/>
    <property type="match status" value="2"/>
</dbReference>
<evidence type="ECO:0000256" key="11">
    <source>
        <dbReference type="ARBA" id="ARBA00022974"/>
    </source>
</evidence>
<accession>A0A8T0JEJ7</accession>
<evidence type="ECO:0000256" key="8">
    <source>
        <dbReference type="ARBA" id="ARBA00022737"/>
    </source>
</evidence>
<evidence type="ECO:0000256" key="7">
    <source>
        <dbReference type="ARBA" id="ARBA00022729"/>
    </source>
</evidence>
<feature type="domain" description="FAS1" evidence="15">
    <location>
        <begin position="43"/>
        <end position="176"/>
    </location>
</feature>
<feature type="compositionally biased region" description="Pro residues" evidence="14">
    <location>
        <begin position="238"/>
        <end position="248"/>
    </location>
</feature>
<comment type="function">
    <text evidence="13">May be a cell surface adhesion protein.</text>
</comment>
<dbReference type="InterPro" id="IPR014038">
    <property type="entry name" value="EF1B_bsu/dsu_GNE"/>
</dbReference>
<dbReference type="Gene3D" id="2.30.180.10">
    <property type="entry name" value="FAS1 domain"/>
    <property type="match status" value="2"/>
</dbReference>
<dbReference type="Proteomes" id="UP000743370">
    <property type="component" value="Unassembled WGS sequence"/>
</dbReference>
<organism evidence="16 17">
    <name type="scientific">Phaseolus angularis</name>
    <name type="common">Azuki bean</name>
    <name type="synonym">Vigna angularis</name>
    <dbReference type="NCBI Taxonomy" id="3914"/>
    <lineage>
        <taxon>Eukaryota</taxon>
        <taxon>Viridiplantae</taxon>
        <taxon>Streptophyta</taxon>
        <taxon>Embryophyta</taxon>
        <taxon>Tracheophyta</taxon>
        <taxon>Spermatophyta</taxon>
        <taxon>Magnoliopsida</taxon>
        <taxon>eudicotyledons</taxon>
        <taxon>Gunneridae</taxon>
        <taxon>Pentapetalae</taxon>
        <taxon>rosids</taxon>
        <taxon>fabids</taxon>
        <taxon>Fabales</taxon>
        <taxon>Fabaceae</taxon>
        <taxon>Papilionoideae</taxon>
        <taxon>50 kb inversion clade</taxon>
        <taxon>NPAAA clade</taxon>
        <taxon>indigoferoid/millettioid clade</taxon>
        <taxon>Phaseoleae</taxon>
        <taxon>Vigna</taxon>
    </lineage>
</organism>
<dbReference type="FunFam" id="2.30.180.10:FF:000011">
    <property type="entry name" value="Fasciclin-like arabinogalactan protein 16"/>
    <property type="match status" value="1"/>
</dbReference>
<feature type="compositionally biased region" description="Polar residues" evidence="14">
    <location>
        <begin position="619"/>
        <end position="630"/>
    </location>
</feature>
<evidence type="ECO:0000256" key="13">
    <source>
        <dbReference type="ARBA" id="ARBA00024686"/>
    </source>
</evidence>
<keyword evidence="7" id="KW-0732">Signal</keyword>
<feature type="domain" description="FAS1" evidence="15">
    <location>
        <begin position="260"/>
        <end position="388"/>
    </location>
</feature>
<dbReference type="GO" id="GO:0005576">
    <property type="term" value="C:extracellular region"/>
    <property type="evidence" value="ECO:0007669"/>
    <property type="project" value="UniProtKB-SubCell"/>
</dbReference>
<dbReference type="PANTHER" id="PTHR32499:SF22">
    <property type="entry name" value="FAS1 DOMAIN-CONTAINING PROTEIN"/>
    <property type="match status" value="1"/>
</dbReference>
<comment type="similarity">
    <text evidence="2">Belongs to the EF-1-beta/EF-1-delta family.</text>
</comment>
<dbReference type="InterPro" id="IPR044654">
    <property type="entry name" value="FLA15/16/17/18"/>
</dbReference>
<evidence type="ECO:0000259" key="15">
    <source>
        <dbReference type="PROSITE" id="PS50213"/>
    </source>
</evidence>
<evidence type="ECO:0000256" key="4">
    <source>
        <dbReference type="ARBA" id="ARBA00022525"/>
    </source>
</evidence>
<evidence type="ECO:0000313" key="16">
    <source>
        <dbReference type="EMBL" id="KAG2371579.1"/>
    </source>
</evidence>
<protein>
    <submittedName>
        <fullName evidence="16">Fasciclin-like arabinogalactan protein</fullName>
    </submittedName>
</protein>
<keyword evidence="6" id="KW-0808">Transferase</keyword>
<gene>
    <name evidence="16" type="ORF">HKW66_Vig0217530</name>
</gene>
<comment type="similarity">
    <text evidence="3">Belongs to the fasciclin-like AGP family.</text>
</comment>
<dbReference type="InterPro" id="IPR036378">
    <property type="entry name" value="FAS1_dom_sf"/>
</dbReference>
<keyword evidence="5" id="KW-0489">Methyltransferase</keyword>
<evidence type="ECO:0000313" key="17">
    <source>
        <dbReference type="Proteomes" id="UP000743370"/>
    </source>
</evidence>
<evidence type="ECO:0000256" key="9">
    <source>
        <dbReference type="ARBA" id="ARBA00022768"/>
    </source>
</evidence>
<dbReference type="Pfam" id="PF03141">
    <property type="entry name" value="Methyltransf_29"/>
    <property type="match status" value="1"/>
</dbReference>
<dbReference type="SUPFAM" id="SSF54984">
    <property type="entry name" value="eEF-1beta-like"/>
    <property type="match status" value="1"/>
</dbReference>
<dbReference type="Pfam" id="PF00736">
    <property type="entry name" value="EF1_GNE"/>
    <property type="match status" value="1"/>
</dbReference>
<evidence type="ECO:0000256" key="14">
    <source>
        <dbReference type="SAM" id="MobiDB-lite"/>
    </source>
</evidence>